<evidence type="ECO:0000313" key="3">
    <source>
        <dbReference type="EMBL" id="CAJ0936662.1"/>
    </source>
</evidence>
<protein>
    <recommendedName>
        <fullName evidence="2">Fibronectin type-III domain-containing protein</fullName>
    </recommendedName>
</protein>
<dbReference type="InterPro" id="IPR036116">
    <property type="entry name" value="FN3_sf"/>
</dbReference>
<feature type="domain" description="Fibronectin type-III" evidence="2">
    <location>
        <begin position="92"/>
        <end position="185"/>
    </location>
</feature>
<dbReference type="Gene3D" id="2.60.40.10">
    <property type="entry name" value="Immunoglobulins"/>
    <property type="match status" value="1"/>
</dbReference>
<dbReference type="InterPro" id="IPR013783">
    <property type="entry name" value="Ig-like_fold"/>
</dbReference>
<comment type="caution">
    <text evidence="3">The sequence shown here is derived from an EMBL/GenBank/DDBJ whole genome shotgun (WGS) entry which is preliminary data.</text>
</comment>
<keyword evidence="1" id="KW-1133">Transmembrane helix</keyword>
<accession>A0ABN9L9L4</accession>
<keyword evidence="4" id="KW-1185">Reference proteome</keyword>
<name>A0ABN9L9L4_9NEOB</name>
<feature type="transmembrane region" description="Helical" evidence="1">
    <location>
        <begin position="202"/>
        <end position="227"/>
    </location>
</feature>
<dbReference type="CDD" id="cd00063">
    <property type="entry name" value="FN3"/>
    <property type="match status" value="1"/>
</dbReference>
<evidence type="ECO:0000313" key="4">
    <source>
        <dbReference type="Proteomes" id="UP001176940"/>
    </source>
</evidence>
<sequence>MNNEASVPQALGITRSQKATQERILYITEYVDYEDDDNYEDEDNEVFTEPPHYSSGACPYDRCKHLQIPCEEIQKRSGGKCLCPGISPGSLLPDSPRLKQVIPGQAAIEVRWCAPLSTVQSYRVVYGTPQGPLEMGPLLNQSHRFFSITNLLPGTAYRVCVVAMNDAGESQVDPADGEDEDLDQGDTIGPCGTFHTSASQGVYTAIGVGLAILAGVSGSSVLFYWFWRKKKVRSIKRARGDETGVTNMSFKAESIENLSGVVFFTVLYSPTLSQAEFISGRRVRSTEGFAAPYGGAQLHTTETRRRRLVGLAGDAERAPAATKSNISSWEINGTEYREIWQ</sequence>
<evidence type="ECO:0000256" key="1">
    <source>
        <dbReference type="SAM" id="Phobius"/>
    </source>
</evidence>
<dbReference type="Pfam" id="PF00041">
    <property type="entry name" value="fn3"/>
    <property type="match status" value="1"/>
</dbReference>
<reference evidence="3" key="1">
    <citation type="submission" date="2023-07" db="EMBL/GenBank/DDBJ databases">
        <authorList>
            <person name="Stuckert A."/>
        </authorList>
    </citation>
    <scope>NUCLEOTIDE SEQUENCE</scope>
</reference>
<dbReference type="SUPFAM" id="SSF49265">
    <property type="entry name" value="Fibronectin type III"/>
    <property type="match status" value="1"/>
</dbReference>
<evidence type="ECO:0000259" key="2">
    <source>
        <dbReference type="PROSITE" id="PS50853"/>
    </source>
</evidence>
<dbReference type="PROSITE" id="PS50853">
    <property type="entry name" value="FN3"/>
    <property type="match status" value="1"/>
</dbReference>
<keyword evidence="1" id="KW-0472">Membrane</keyword>
<dbReference type="Proteomes" id="UP001176940">
    <property type="component" value="Unassembled WGS sequence"/>
</dbReference>
<keyword evidence="1" id="KW-0812">Transmembrane</keyword>
<dbReference type="EMBL" id="CAUEEQ010012658">
    <property type="protein sequence ID" value="CAJ0936662.1"/>
    <property type="molecule type" value="Genomic_DNA"/>
</dbReference>
<gene>
    <name evidence="3" type="ORF">RIMI_LOCUS6867854</name>
</gene>
<dbReference type="SMART" id="SM00060">
    <property type="entry name" value="FN3"/>
    <property type="match status" value="1"/>
</dbReference>
<dbReference type="InterPro" id="IPR003961">
    <property type="entry name" value="FN3_dom"/>
</dbReference>
<organism evidence="3 4">
    <name type="scientific">Ranitomeya imitator</name>
    <name type="common">mimic poison frog</name>
    <dbReference type="NCBI Taxonomy" id="111125"/>
    <lineage>
        <taxon>Eukaryota</taxon>
        <taxon>Metazoa</taxon>
        <taxon>Chordata</taxon>
        <taxon>Craniata</taxon>
        <taxon>Vertebrata</taxon>
        <taxon>Euteleostomi</taxon>
        <taxon>Amphibia</taxon>
        <taxon>Batrachia</taxon>
        <taxon>Anura</taxon>
        <taxon>Neobatrachia</taxon>
        <taxon>Hyloidea</taxon>
        <taxon>Dendrobatidae</taxon>
        <taxon>Dendrobatinae</taxon>
        <taxon>Ranitomeya</taxon>
    </lineage>
</organism>
<proteinExistence type="predicted"/>